<name>A0A3N4JWJ8_9PEZI</name>
<reference evidence="1 2" key="1">
    <citation type="journal article" date="2018" name="Nat. Ecol. Evol.">
        <title>Pezizomycetes genomes reveal the molecular basis of ectomycorrhizal truffle lifestyle.</title>
        <authorList>
            <person name="Murat C."/>
            <person name="Payen T."/>
            <person name="Noel B."/>
            <person name="Kuo A."/>
            <person name="Morin E."/>
            <person name="Chen J."/>
            <person name="Kohler A."/>
            <person name="Krizsan K."/>
            <person name="Balestrini R."/>
            <person name="Da Silva C."/>
            <person name="Montanini B."/>
            <person name="Hainaut M."/>
            <person name="Levati E."/>
            <person name="Barry K.W."/>
            <person name="Belfiori B."/>
            <person name="Cichocki N."/>
            <person name="Clum A."/>
            <person name="Dockter R.B."/>
            <person name="Fauchery L."/>
            <person name="Guy J."/>
            <person name="Iotti M."/>
            <person name="Le Tacon F."/>
            <person name="Lindquist E.A."/>
            <person name="Lipzen A."/>
            <person name="Malagnac F."/>
            <person name="Mello A."/>
            <person name="Molinier V."/>
            <person name="Miyauchi S."/>
            <person name="Poulain J."/>
            <person name="Riccioni C."/>
            <person name="Rubini A."/>
            <person name="Sitrit Y."/>
            <person name="Splivallo R."/>
            <person name="Traeger S."/>
            <person name="Wang M."/>
            <person name="Zifcakova L."/>
            <person name="Wipf D."/>
            <person name="Zambonelli A."/>
            <person name="Paolocci F."/>
            <person name="Nowrousian M."/>
            <person name="Ottonello S."/>
            <person name="Baldrian P."/>
            <person name="Spatafora J.W."/>
            <person name="Henrissat B."/>
            <person name="Nagy L.G."/>
            <person name="Aury J.M."/>
            <person name="Wincker P."/>
            <person name="Grigoriev I.V."/>
            <person name="Bonfante P."/>
            <person name="Martin F.M."/>
        </authorList>
    </citation>
    <scope>NUCLEOTIDE SEQUENCE [LARGE SCALE GENOMIC DNA]</scope>
    <source>
        <strain evidence="1 2">120613-1</strain>
    </source>
</reference>
<evidence type="ECO:0000313" key="2">
    <source>
        <dbReference type="Proteomes" id="UP000276215"/>
    </source>
</evidence>
<dbReference type="Proteomes" id="UP000276215">
    <property type="component" value="Unassembled WGS sequence"/>
</dbReference>
<dbReference type="AlphaFoldDB" id="A0A3N4JWJ8"/>
<evidence type="ECO:0000313" key="1">
    <source>
        <dbReference type="EMBL" id="RPB02724.1"/>
    </source>
</evidence>
<organism evidence="1 2">
    <name type="scientific">Choiromyces venosus 120613-1</name>
    <dbReference type="NCBI Taxonomy" id="1336337"/>
    <lineage>
        <taxon>Eukaryota</taxon>
        <taxon>Fungi</taxon>
        <taxon>Dikarya</taxon>
        <taxon>Ascomycota</taxon>
        <taxon>Pezizomycotina</taxon>
        <taxon>Pezizomycetes</taxon>
        <taxon>Pezizales</taxon>
        <taxon>Tuberaceae</taxon>
        <taxon>Choiromyces</taxon>
    </lineage>
</organism>
<keyword evidence="2" id="KW-1185">Reference proteome</keyword>
<accession>A0A3N4JWJ8</accession>
<gene>
    <name evidence="1" type="ORF">L873DRAFT_1801719</name>
</gene>
<dbReference type="EMBL" id="ML120366">
    <property type="protein sequence ID" value="RPB02724.1"/>
    <property type="molecule type" value="Genomic_DNA"/>
</dbReference>
<proteinExistence type="predicted"/>
<protein>
    <submittedName>
        <fullName evidence="1">Uncharacterized protein</fullName>
    </submittedName>
</protein>
<sequence>MARCSPLFMELHHLLLIAQSHRAIPDRAEPDSLLNHTESLEPLSRHRISLIEQKKRTFRVRRIFLKTLPWSL</sequence>